<evidence type="ECO:0000256" key="1">
    <source>
        <dbReference type="SAM" id="MobiDB-lite"/>
    </source>
</evidence>
<organism evidence="2 3">
    <name type="scientific">Stylosanthes scabra</name>
    <dbReference type="NCBI Taxonomy" id="79078"/>
    <lineage>
        <taxon>Eukaryota</taxon>
        <taxon>Viridiplantae</taxon>
        <taxon>Streptophyta</taxon>
        <taxon>Embryophyta</taxon>
        <taxon>Tracheophyta</taxon>
        <taxon>Spermatophyta</taxon>
        <taxon>Magnoliopsida</taxon>
        <taxon>eudicotyledons</taxon>
        <taxon>Gunneridae</taxon>
        <taxon>Pentapetalae</taxon>
        <taxon>rosids</taxon>
        <taxon>fabids</taxon>
        <taxon>Fabales</taxon>
        <taxon>Fabaceae</taxon>
        <taxon>Papilionoideae</taxon>
        <taxon>50 kb inversion clade</taxon>
        <taxon>dalbergioids sensu lato</taxon>
        <taxon>Dalbergieae</taxon>
        <taxon>Pterocarpus clade</taxon>
        <taxon>Stylosanthes</taxon>
    </lineage>
</organism>
<gene>
    <name evidence="2" type="ORF">PIB30_037042</name>
</gene>
<protein>
    <submittedName>
        <fullName evidence="2">Uncharacterized protein</fullName>
    </submittedName>
</protein>
<sequence length="105" mass="11686">MGTPKVPTTSELNREQLREGDLNTTSPTLNLITRAGRCTTLSINSGPSETVGTRTSGGPHPHDLSRIGSNEHRISQEVWHRVQSVEHEVLELRKENEKIHNSRAI</sequence>
<accession>A0ABU6TDU4</accession>
<feature type="compositionally biased region" description="Basic and acidic residues" evidence="1">
    <location>
        <begin position="12"/>
        <end position="21"/>
    </location>
</feature>
<feature type="region of interest" description="Disordered" evidence="1">
    <location>
        <begin position="40"/>
        <end position="67"/>
    </location>
</feature>
<feature type="compositionally biased region" description="Polar residues" evidence="1">
    <location>
        <begin position="40"/>
        <end position="56"/>
    </location>
</feature>
<reference evidence="2 3" key="1">
    <citation type="journal article" date="2023" name="Plants (Basel)">
        <title>Bridging the Gap: Combining Genomics and Transcriptomics Approaches to Understand Stylosanthes scabra, an Orphan Legume from the Brazilian Caatinga.</title>
        <authorList>
            <person name="Ferreira-Neto J.R.C."/>
            <person name="da Silva M.D."/>
            <person name="Binneck E."/>
            <person name="de Melo N.F."/>
            <person name="da Silva R.H."/>
            <person name="de Melo A.L.T.M."/>
            <person name="Pandolfi V."/>
            <person name="Bustamante F.O."/>
            <person name="Brasileiro-Vidal A.C."/>
            <person name="Benko-Iseppon A.M."/>
        </authorList>
    </citation>
    <scope>NUCLEOTIDE SEQUENCE [LARGE SCALE GENOMIC DNA]</scope>
    <source>
        <tissue evidence="2">Leaves</tissue>
    </source>
</reference>
<feature type="compositionally biased region" description="Polar residues" evidence="1">
    <location>
        <begin position="1"/>
        <end position="11"/>
    </location>
</feature>
<name>A0ABU6TDU4_9FABA</name>
<dbReference type="Proteomes" id="UP001341840">
    <property type="component" value="Unassembled WGS sequence"/>
</dbReference>
<evidence type="ECO:0000313" key="3">
    <source>
        <dbReference type="Proteomes" id="UP001341840"/>
    </source>
</evidence>
<comment type="caution">
    <text evidence="2">The sequence shown here is derived from an EMBL/GenBank/DDBJ whole genome shotgun (WGS) entry which is preliminary data.</text>
</comment>
<dbReference type="EMBL" id="JASCZI010090805">
    <property type="protein sequence ID" value="MED6146710.1"/>
    <property type="molecule type" value="Genomic_DNA"/>
</dbReference>
<feature type="region of interest" description="Disordered" evidence="1">
    <location>
        <begin position="1"/>
        <end position="27"/>
    </location>
</feature>
<evidence type="ECO:0000313" key="2">
    <source>
        <dbReference type="EMBL" id="MED6146710.1"/>
    </source>
</evidence>
<proteinExistence type="predicted"/>
<keyword evidence="3" id="KW-1185">Reference proteome</keyword>